<dbReference type="Proteomes" id="UP000784294">
    <property type="component" value="Unassembled WGS sequence"/>
</dbReference>
<gene>
    <name evidence="2" type="ORF">PXEA_LOCUS29815</name>
</gene>
<accession>A0A3S5B7V8</accession>
<comment type="caution">
    <text evidence="2">The sequence shown here is derived from an EMBL/GenBank/DDBJ whole genome shotgun (WGS) entry which is preliminary data.</text>
</comment>
<sequence>MTSLNCFKQKIALEHQTNTASLPDGSHCPNAHHIGLVSEARSSTMRLAPLDRSPCERALSPEDTGPVLAPSLVSSSCMEGFDWLPRRGTLVKTVISQPTSCEARREDALEVPTPVSPSTPASIPITSASTHLRPVSMHFVKATSLTSSYRFRIANSLSQSAGSPIHSLRNCIGGSSGSNNGSGTTPVAVLPGKTAAIANSPLTNRPPDVSGINPKVNSSATGVSSPPPAESPSSLASKYSSLPAPMSPQSKSPPPALPAEVGCSIALPPSGRHTQSSPCPSSTLSGDNSSFLADASVEKERPLSCLVRRVAVSRSRKNGYKKFPMEEDDIEEPPIPPSRHDSHLHGTRLSPLPGLLLGQQCHFKLPNATVQQGISVSGEYETLGTPLLRSQRLHTPPPLNEASAFSVPAATPTSSGYHQQPQQYSSSTGGLVYQLTTRTDGQPAYRLVSTAGRTDISGHRKHQTASVAGGADMNSSAATPHFLLVI</sequence>
<keyword evidence="3" id="KW-1185">Reference proteome</keyword>
<proteinExistence type="predicted"/>
<name>A0A3S5B7V8_9PLAT</name>
<organism evidence="2 3">
    <name type="scientific">Protopolystoma xenopodis</name>
    <dbReference type="NCBI Taxonomy" id="117903"/>
    <lineage>
        <taxon>Eukaryota</taxon>
        <taxon>Metazoa</taxon>
        <taxon>Spiralia</taxon>
        <taxon>Lophotrochozoa</taxon>
        <taxon>Platyhelminthes</taxon>
        <taxon>Monogenea</taxon>
        <taxon>Polyopisthocotylea</taxon>
        <taxon>Polystomatidea</taxon>
        <taxon>Polystomatidae</taxon>
        <taxon>Protopolystoma</taxon>
    </lineage>
</organism>
<evidence type="ECO:0000256" key="1">
    <source>
        <dbReference type="SAM" id="MobiDB-lite"/>
    </source>
</evidence>
<dbReference type="EMBL" id="CAAALY010252090">
    <property type="protein sequence ID" value="VEL36375.1"/>
    <property type="molecule type" value="Genomic_DNA"/>
</dbReference>
<reference evidence="2" key="1">
    <citation type="submission" date="2018-11" db="EMBL/GenBank/DDBJ databases">
        <authorList>
            <consortium name="Pathogen Informatics"/>
        </authorList>
    </citation>
    <scope>NUCLEOTIDE SEQUENCE</scope>
</reference>
<feature type="compositionally biased region" description="Polar residues" evidence="1">
    <location>
        <begin position="272"/>
        <end position="287"/>
    </location>
</feature>
<feature type="region of interest" description="Disordered" evidence="1">
    <location>
        <begin position="198"/>
        <end position="287"/>
    </location>
</feature>
<protein>
    <submittedName>
        <fullName evidence="2">Uncharacterized protein</fullName>
    </submittedName>
</protein>
<feature type="region of interest" description="Disordered" evidence="1">
    <location>
        <begin position="401"/>
        <end position="428"/>
    </location>
</feature>
<dbReference type="AlphaFoldDB" id="A0A3S5B7V8"/>
<evidence type="ECO:0000313" key="2">
    <source>
        <dbReference type="EMBL" id="VEL36375.1"/>
    </source>
</evidence>
<feature type="compositionally biased region" description="Polar residues" evidence="1">
    <location>
        <begin position="411"/>
        <end position="428"/>
    </location>
</feature>
<feature type="compositionally biased region" description="Low complexity" evidence="1">
    <location>
        <begin position="231"/>
        <end position="244"/>
    </location>
</feature>
<evidence type="ECO:0000313" key="3">
    <source>
        <dbReference type="Proteomes" id="UP000784294"/>
    </source>
</evidence>